<dbReference type="Proteomes" id="UP000634136">
    <property type="component" value="Unassembled WGS sequence"/>
</dbReference>
<feature type="domain" description="PGG" evidence="2">
    <location>
        <begin position="138"/>
        <end position="250"/>
    </location>
</feature>
<feature type="transmembrane region" description="Helical" evidence="1">
    <location>
        <begin position="227"/>
        <end position="253"/>
    </location>
</feature>
<dbReference type="OrthoDB" id="1430881at2759"/>
<accession>A0A834WEG4</accession>
<comment type="caution">
    <text evidence="3">The sequence shown here is derived from an EMBL/GenBank/DDBJ whole genome shotgun (WGS) entry which is preliminary data.</text>
</comment>
<keyword evidence="4" id="KW-1185">Reference proteome</keyword>
<dbReference type="EMBL" id="JAAIUW010000008">
    <property type="protein sequence ID" value="KAF7820265.1"/>
    <property type="molecule type" value="Genomic_DNA"/>
</dbReference>
<feature type="transmembrane region" description="Helical" evidence="1">
    <location>
        <begin position="259"/>
        <end position="279"/>
    </location>
</feature>
<evidence type="ECO:0000313" key="4">
    <source>
        <dbReference type="Proteomes" id="UP000634136"/>
    </source>
</evidence>
<reference evidence="3" key="1">
    <citation type="submission" date="2020-09" db="EMBL/GenBank/DDBJ databases">
        <title>Genome-Enabled Discovery of Anthraquinone Biosynthesis in Senna tora.</title>
        <authorList>
            <person name="Kang S.-H."/>
            <person name="Pandey R.P."/>
            <person name="Lee C.-M."/>
            <person name="Sim J.-S."/>
            <person name="Jeong J.-T."/>
            <person name="Choi B.-S."/>
            <person name="Jung M."/>
            <person name="Ginzburg D."/>
            <person name="Zhao K."/>
            <person name="Won S.Y."/>
            <person name="Oh T.-J."/>
            <person name="Yu Y."/>
            <person name="Kim N.-H."/>
            <person name="Lee O.R."/>
            <person name="Lee T.-H."/>
            <person name="Bashyal P."/>
            <person name="Kim T.-S."/>
            <person name="Lee W.-H."/>
            <person name="Kawkins C."/>
            <person name="Kim C.-K."/>
            <person name="Kim J.S."/>
            <person name="Ahn B.O."/>
            <person name="Rhee S.Y."/>
            <person name="Sohng J.K."/>
        </authorList>
    </citation>
    <scope>NUCLEOTIDE SEQUENCE</scope>
    <source>
        <tissue evidence="3">Leaf</tissue>
    </source>
</reference>
<dbReference type="InterPro" id="IPR026961">
    <property type="entry name" value="PGG_dom"/>
</dbReference>
<organism evidence="3 4">
    <name type="scientific">Senna tora</name>
    <dbReference type="NCBI Taxonomy" id="362788"/>
    <lineage>
        <taxon>Eukaryota</taxon>
        <taxon>Viridiplantae</taxon>
        <taxon>Streptophyta</taxon>
        <taxon>Embryophyta</taxon>
        <taxon>Tracheophyta</taxon>
        <taxon>Spermatophyta</taxon>
        <taxon>Magnoliopsida</taxon>
        <taxon>eudicotyledons</taxon>
        <taxon>Gunneridae</taxon>
        <taxon>Pentapetalae</taxon>
        <taxon>rosids</taxon>
        <taxon>fabids</taxon>
        <taxon>Fabales</taxon>
        <taxon>Fabaceae</taxon>
        <taxon>Caesalpinioideae</taxon>
        <taxon>Cassia clade</taxon>
        <taxon>Senna</taxon>
    </lineage>
</organism>
<proteinExistence type="predicted"/>
<evidence type="ECO:0000259" key="2">
    <source>
        <dbReference type="Pfam" id="PF13962"/>
    </source>
</evidence>
<keyword evidence="1" id="KW-0812">Transmembrane</keyword>
<dbReference type="Pfam" id="PF13962">
    <property type="entry name" value="PGG"/>
    <property type="match status" value="1"/>
</dbReference>
<name>A0A834WEG4_9FABA</name>
<evidence type="ECO:0000256" key="1">
    <source>
        <dbReference type="SAM" id="Phobius"/>
    </source>
</evidence>
<keyword evidence="1" id="KW-0472">Membrane</keyword>
<protein>
    <submittedName>
        <fullName evidence="3">Ankyrin repeat-containing protein NPR4-like isoform X1</fullName>
    </submittedName>
</protein>
<dbReference type="GO" id="GO:0016020">
    <property type="term" value="C:membrane"/>
    <property type="evidence" value="ECO:0007669"/>
    <property type="project" value="TreeGrafter"/>
</dbReference>
<feature type="transmembrane region" description="Helical" evidence="1">
    <location>
        <begin position="144"/>
        <end position="164"/>
    </location>
</feature>
<evidence type="ECO:0000313" key="3">
    <source>
        <dbReference type="EMBL" id="KAF7820265.1"/>
    </source>
</evidence>
<keyword evidence="1" id="KW-1133">Transmembrane helix</keyword>
<dbReference type="PANTHER" id="PTHR24177">
    <property type="entry name" value="CASKIN"/>
    <property type="match status" value="1"/>
</dbReference>
<feature type="transmembrane region" description="Helical" evidence="1">
    <location>
        <begin position="184"/>
        <end position="207"/>
    </location>
</feature>
<gene>
    <name evidence="3" type="ORF">G2W53_025720</name>
</gene>
<sequence length="305" mass="34532">MEYVMQQEKGEFVVKVSKANPPLIQLVTERQWNIFFDAVDCRQAEVFILIHGLRFKDGIAANLDNFGNTMLHVVANLTPSSKLNRISGPAFQMQSELKWFKEVESVVSQGYRVCQNFAGMQPKDVFKENHKELRKDGEEWMKETAASCSVVGALVVTIMFAAAFTVPGGNNQQFGYPMFLEKKLFILFLISDALSLFSSTTSVLMFLGILTSRYAEEDFLRSLPTKLIIGLSTLFLSIATMMIAFSSTILLMLQQKSHSWIYLPIIMLASVPITLFVWLQFPLLVHMISSTYGPGIFKRKVKPWL</sequence>
<dbReference type="PANTHER" id="PTHR24177:SF329">
    <property type="entry name" value="ANKYRIN REPEAT PROTEIN"/>
    <property type="match status" value="1"/>
</dbReference>
<dbReference type="AlphaFoldDB" id="A0A834WEG4"/>